<keyword evidence="3" id="KW-1185">Reference proteome</keyword>
<protein>
    <recommendedName>
        <fullName evidence="1">VOC domain-containing protein</fullName>
    </recommendedName>
</protein>
<gene>
    <name evidence="2" type="ORF">DQG23_27925</name>
</gene>
<dbReference type="RefSeq" id="WP_113034330.1">
    <property type="nucleotide sequence ID" value="NZ_QMFB01000020.1"/>
</dbReference>
<name>A0A329M9Z1_9BACL</name>
<dbReference type="SUPFAM" id="SSF54593">
    <property type="entry name" value="Glyoxalase/Bleomycin resistance protein/Dihydroxybiphenyl dioxygenase"/>
    <property type="match status" value="1"/>
</dbReference>
<comment type="caution">
    <text evidence="2">The sequence shown here is derived from an EMBL/GenBank/DDBJ whole genome shotgun (WGS) entry which is preliminary data.</text>
</comment>
<dbReference type="PROSITE" id="PS51819">
    <property type="entry name" value="VOC"/>
    <property type="match status" value="1"/>
</dbReference>
<evidence type="ECO:0000313" key="3">
    <source>
        <dbReference type="Proteomes" id="UP000250369"/>
    </source>
</evidence>
<organism evidence="2 3">
    <name type="scientific">Paenibacillus contaminans</name>
    <dbReference type="NCBI Taxonomy" id="450362"/>
    <lineage>
        <taxon>Bacteria</taxon>
        <taxon>Bacillati</taxon>
        <taxon>Bacillota</taxon>
        <taxon>Bacilli</taxon>
        <taxon>Bacillales</taxon>
        <taxon>Paenibacillaceae</taxon>
        <taxon>Paenibacillus</taxon>
    </lineage>
</organism>
<evidence type="ECO:0000313" key="2">
    <source>
        <dbReference type="EMBL" id="RAV16670.1"/>
    </source>
</evidence>
<accession>A0A329M9Z1</accession>
<feature type="domain" description="VOC" evidence="1">
    <location>
        <begin position="7"/>
        <end position="116"/>
    </location>
</feature>
<dbReference type="OrthoDB" id="2608626at2"/>
<dbReference type="EMBL" id="QMFB01000020">
    <property type="protein sequence ID" value="RAV16670.1"/>
    <property type="molecule type" value="Genomic_DNA"/>
</dbReference>
<dbReference type="Gene3D" id="3.10.180.10">
    <property type="entry name" value="2,3-Dihydroxybiphenyl 1,2-Dioxygenase, domain 1"/>
    <property type="match status" value="1"/>
</dbReference>
<proteinExistence type="predicted"/>
<dbReference type="InterPro" id="IPR004360">
    <property type="entry name" value="Glyas_Fos-R_dOase_dom"/>
</dbReference>
<reference evidence="2 3" key="1">
    <citation type="journal article" date="2009" name="Int. J. Syst. Evol. Microbiol.">
        <title>Paenibacillus contaminans sp. nov., isolated from a contaminated laboratory plate.</title>
        <authorList>
            <person name="Chou J.H."/>
            <person name="Lee J.H."/>
            <person name="Lin M.C."/>
            <person name="Chang P.S."/>
            <person name="Arun A.B."/>
            <person name="Young C.C."/>
            <person name="Chen W.M."/>
        </authorList>
    </citation>
    <scope>NUCLEOTIDE SEQUENCE [LARGE SCALE GENOMIC DNA]</scope>
    <source>
        <strain evidence="2 3">CKOBP-6</strain>
    </source>
</reference>
<sequence>MAQKLTGQFGIMLRVRDLEQASSWYCLHLGFTLGPHDFHDFAELHINGRNVLHLLKSDGSTPMTEPNFGLYVNDAESLHKSLKESGVKVTDMIRRSDHAEFFVTDPDGNTLGLTQWF</sequence>
<dbReference type="Proteomes" id="UP000250369">
    <property type="component" value="Unassembled WGS sequence"/>
</dbReference>
<dbReference type="AlphaFoldDB" id="A0A329M9Z1"/>
<evidence type="ECO:0000259" key="1">
    <source>
        <dbReference type="PROSITE" id="PS51819"/>
    </source>
</evidence>
<dbReference type="InterPro" id="IPR029068">
    <property type="entry name" value="Glyas_Bleomycin-R_OHBP_Dase"/>
</dbReference>
<dbReference type="InterPro" id="IPR037523">
    <property type="entry name" value="VOC_core"/>
</dbReference>
<dbReference type="Pfam" id="PF00903">
    <property type="entry name" value="Glyoxalase"/>
    <property type="match status" value="1"/>
</dbReference>